<comment type="caution">
    <text evidence="1">The sequence shown here is derived from an EMBL/GenBank/DDBJ whole genome shotgun (WGS) entry which is preliminary data.</text>
</comment>
<dbReference type="Proteomes" id="UP000789342">
    <property type="component" value="Unassembled WGS sequence"/>
</dbReference>
<feature type="non-terminal residue" evidence="1">
    <location>
        <position position="1"/>
    </location>
</feature>
<feature type="non-terminal residue" evidence="1">
    <location>
        <position position="40"/>
    </location>
</feature>
<proteinExistence type="predicted"/>
<evidence type="ECO:0000313" key="1">
    <source>
        <dbReference type="EMBL" id="CAG8760821.1"/>
    </source>
</evidence>
<organism evidence="1 2">
    <name type="scientific">Acaulospora morrowiae</name>
    <dbReference type="NCBI Taxonomy" id="94023"/>
    <lineage>
        <taxon>Eukaryota</taxon>
        <taxon>Fungi</taxon>
        <taxon>Fungi incertae sedis</taxon>
        <taxon>Mucoromycota</taxon>
        <taxon>Glomeromycotina</taxon>
        <taxon>Glomeromycetes</taxon>
        <taxon>Diversisporales</taxon>
        <taxon>Acaulosporaceae</taxon>
        <taxon>Acaulospora</taxon>
    </lineage>
</organism>
<sequence>IIVMDSQSVMQKNRKKELPPMKLYLMDMDEATKHESSRNV</sequence>
<accession>A0A9N9NVI0</accession>
<dbReference type="AlphaFoldDB" id="A0A9N9NVI0"/>
<gene>
    <name evidence="1" type="ORF">AMORRO_LOCUS15905</name>
</gene>
<dbReference type="EMBL" id="CAJVPV010040727">
    <property type="protein sequence ID" value="CAG8760821.1"/>
    <property type="molecule type" value="Genomic_DNA"/>
</dbReference>
<name>A0A9N9NVI0_9GLOM</name>
<keyword evidence="2" id="KW-1185">Reference proteome</keyword>
<dbReference type="OrthoDB" id="10419550at2759"/>
<protein>
    <submittedName>
        <fullName evidence="1">2038_t:CDS:1</fullName>
    </submittedName>
</protein>
<reference evidence="1" key="1">
    <citation type="submission" date="2021-06" db="EMBL/GenBank/DDBJ databases">
        <authorList>
            <person name="Kallberg Y."/>
            <person name="Tangrot J."/>
            <person name="Rosling A."/>
        </authorList>
    </citation>
    <scope>NUCLEOTIDE SEQUENCE</scope>
    <source>
        <strain evidence="1">CL551</strain>
    </source>
</reference>
<evidence type="ECO:0000313" key="2">
    <source>
        <dbReference type="Proteomes" id="UP000789342"/>
    </source>
</evidence>